<feature type="coiled-coil region" evidence="6">
    <location>
        <begin position="47"/>
        <end position="74"/>
    </location>
</feature>
<name>A0A7J8X925_GOSAI</name>
<evidence type="ECO:0000256" key="4">
    <source>
        <dbReference type="ARBA" id="ARBA00023054"/>
    </source>
</evidence>
<feature type="region of interest" description="Disordered" evidence="7">
    <location>
        <begin position="1"/>
        <end position="35"/>
    </location>
</feature>
<dbReference type="GO" id="GO:0005874">
    <property type="term" value="C:microtubule"/>
    <property type="evidence" value="ECO:0007669"/>
    <property type="project" value="UniProtKB-KW"/>
</dbReference>
<protein>
    <submittedName>
        <fullName evidence="8">Uncharacterized protein</fullName>
    </submittedName>
</protein>
<comment type="caution">
    <text evidence="8">The sequence shown here is derived from an EMBL/GenBank/DDBJ whole genome shotgun (WGS) entry which is preliminary data.</text>
</comment>
<evidence type="ECO:0000256" key="3">
    <source>
        <dbReference type="ARBA" id="ARBA00022840"/>
    </source>
</evidence>
<evidence type="ECO:0000313" key="9">
    <source>
        <dbReference type="Proteomes" id="UP000593577"/>
    </source>
</evidence>
<reference evidence="8 9" key="1">
    <citation type="journal article" date="2019" name="Genome Biol. Evol.">
        <title>Insights into the evolution of the New World diploid cottons (Gossypium, subgenus Houzingenia) based on genome sequencing.</title>
        <authorList>
            <person name="Grover C.E."/>
            <person name="Arick M.A. 2nd"/>
            <person name="Thrash A."/>
            <person name="Conover J.L."/>
            <person name="Sanders W.S."/>
            <person name="Peterson D.G."/>
            <person name="Frelichowski J.E."/>
            <person name="Scheffler J.A."/>
            <person name="Scheffler B.E."/>
            <person name="Wendel J.F."/>
        </authorList>
    </citation>
    <scope>NUCLEOTIDE SEQUENCE [LARGE SCALE GENOMIC DNA]</scope>
    <source>
        <strain evidence="8">185</strain>
        <tissue evidence="8">Leaf</tissue>
    </source>
</reference>
<dbReference type="GO" id="GO:0005524">
    <property type="term" value="F:ATP binding"/>
    <property type="evidence" value="ECO:0007669"/>
    <property type="project" value="UniProtKB-KW"/>
</dbReference>
<accession>A0A7J8X925</accession>
<keyword evidence="4 6" id="KW-0175">Coiled coil</keyword>
<feature type="region of interest" description="Disordered" evidence="7">
    <location>
        <begin position="258"/>
        <end position="281"/>
    </location>
</feature>
<sequence length="281" mass="31998">MIRELKTDLPTSTSTVPISDKNEKTSTRSRGSSSPFRCISSLVQQMNSEKDQELSNARLRIEELEALSASRQKEIYMLNTRLAAAESMTHDVIRDLLGVKLDMTNYANLIDQHQVQNLLKEANQQAEEFLAKEQEILNLRKQVTDLVEEKESCLHEINKKDADILTAQLTLEQLQQRDQLLSAQNEMLKMDKSNLIKKVAELDELITTSSTEKQINQTLQIKENGSLNLGSVNLNNKRLPHSERLVSLMNNEMGQFRKTSGRLQHHDKTCGSSQGFDAKYR</sequence>
<evidence type="ECO:0000256" key="1">
    <source>
        <dbReference type="ARBA" id="ARBA00022701"/>
    </source>
</evidence>
<evidence type="ECO:0000313" key="8">
    <source>
        <dbReference type="EMBL" id="MBA0683797.1"/>
    </source>
</evidence>
<proteinExistence type="predicted"/>
<evidence type="ECO:0000256" key="2">
    <source>
        <dbReference type="ARBA" id="ARBA00022741"/>
    </source>
</evidence>
<dbReference type="InterPro" id="IPR044986">
    <property type="entry name" value="KIF15/KIN-12"/>
</dbReference>
<dbReference type="EMBL" id="JABFAA010000006">
    <property type="protein sequence ID" value="MBA0683797.1"/>
    <property type="molecule type" value="Genomic_DNA"/>
</dbReference>
<dbReference type="PANTHER" id="PTHR37739">
    <property type="entry name" value="KINESIN-LIKE PROTEIN KIN-12D"/>
    <property type="match status" value="1"/>
</dbReference>
<keyword evidence="2" id="KW-0547">Nucleotide-binding</keyword>
<keyword evidence="9" id="KW-1185">Reference proteome</keyword>
<keyword evidence="1" id="KW-0493">Microtubule</keyword>
<evidence type="ECO:0000256" key="7">
    <source>
        <dbReference type="SAM" id="MobiDB-lite"/>
    </source>
</evidence>
<keyword evidence="3" id="KW-0067">ATP-binding</keyword>
<dbReference type="Proteomes" id="UP000593577">
    <property type="component" value="Unassembled WGS sequence"/>
</dbReference>
<keyword evidence="5" id="KW-0505">Motor protein</keyword>
<organism evidence="8 9">
    <name type="scientific">Gossypium aridum</name>
    <name type="common">American cotton</name>
    <name type="synonym">Erioxylum aridum</name>
    <dbReference type="NCBI Taxonomy" id="34290"/>
    <lineage>
        <taxon>Eukaryota</taxon>
        <taxon>Viridiplantae</taxon>
        <taxon>Streptophyta</taxon>
        <taxon>Embryophyta</taxon>
        <taxon>Tracheophyta</taxon>
        <taxon>Spermatophyta</taxon>
        <taxon>Magnoliopsida</taxon>
        <taxon>eudicotyledons</taxon>
        <taxon>Gunneridae</taxon>
        <taxon>Pentapetalae</taxon>
        <taxon>rosids</taxon>
        <taxon>malvids</taxon>
        <taxon>Malvales</taxon>
        <taxon>Malvaceae</taxon>
        <taxon>Malvoideae</taxon>
        <taxon>Gossypium</taxon>
    </lineage>
</organism>
<evidence type="ECO:0000256" key="6">
    <source>
        <dbReference type="SAM" id="Coils"/>
    </source>
</evidence>
<feature type="coiled-coil region" evidence="6">
    <location>
        <begin position="112"/>
        <end position="191"/>
    </location>
</feature>
<evidence type="ECO:0000256" key="5">
    <source>
        <dbReference type="ARBA" id="ARBA00023175"/>
    </source>
</evidence>
<dbReference type="PANTHER" id="PTHR37739:SF18">
    <property type="entry name" value="KINESIN-LIKE PROTEIN KIN-12C"/>
    <property type="match status" value="1"/>
</dbReference>
<gene>
    <name evidence="8" type="ORF">Goari_025426</name>
</gene>
<dbReference type="AlphaFoldDB" id="A0A7J8X925"/>